<sequence>MKMSSARVRCKSVPSRELSTLILHRDTGITDPERPFKHECSCGRWFTALDWHLHGCWTGSECQYDEPPGLDEYEKFLAYDLLSEALGQVGVLAPIRYEHPPRTGRWRRKPCAGLCDSSDWAAC</sequence>
<protein>
    <submittedName>
        <fullName evidence="1">Uncharacterized protein</fullName>
    </submittedName>
</protein>
<accession>A0A4R0S090</accession>
<evidence type="ECO:0000313" key="2">
    <source>
        <dbReference type="Proteomes" id="UP000293701"/>
    </source>
</evidence>
<evidence type="ECO:0000313" key="1">
    <source>
        <dbReference type="EMBL" id="TCD73991.1"/>
    </source>
</evidence>
<name>A0A4R0S090_BIFLL</name>
<reference evidence="1 2" key="1">
    <citation type="journal article" date="2018" name="Sci. Rep.">
        <title>Genomic diversity and distribution of Bifidobacterium longum subsp. longum across the human lifespan.</title>
        <authorList>
            <person name="Odamaki T."/>
            <person name="Bottacini F."/>
            <person name="Kato K."/>
            <person name="Mitsuyama E."/>
            <person name="Yoshida K."/>
            <person name="Horigome A."/>
            <person name="Xiao J.Z."/>
            <person name="van Sinderen D."/>
        </authorList>
    </citation>
    <scope>NUCLEOTIDE SEQUENCE [LARGE SCALE GENOMIC DNA]</scope>
    <source>
        <strain evidence="1 2">MCC10002</strain>
    </source>
</reference>
<dbReference type="Proteomes" id="UP000293701">
    <property type="component" value="Unassembled WGS sequence"/>
</dbReference>
<organism evidence="1 2">
    <name type="scientific">Bifidobacterium longum subsp. longum</name>
    <dbReference type="NCBI Taxonomy" id="1679"/>
    <lineage>
        <taxon>Bacteria</taxon>
        <taxon>Bacillati</taxon>
        <taxon>Actinomycetota</taxon>
        <taxon>Actinomycetes</taxon>
        <taxon>Bifidobacteriales</taxon>
        <taxon>Bifidobacteriaceae</taxon>
        <taxon>Bifidobacterium</taxon>
    </lineage>
</organism>
<comment type="caution">
    <text evidence="1">The sequence shown here is derived from an EMBL/GenBank/DDBJ whole genome shotgun (WGS) entry which is preliminary data.</text>
</comment>
<dbReference type="AlphaFoldDB" id="A0A4R0S090"/>
<gene>
    <name evidence="1" type="ORF">MCC10002_1115</name>
</gene>
<proteinExistence type="predicted"/>
<dbReference type="EMBL" id="SHPM01000025">
    <property type="protein sequence ID" value="TCD73991.1"/>
    <property type="molecule type" value="Genomic_DNA"/>
</dbReference>